<dbReference type="Proteomes" id="UP000824002">
    <property type="component" value="Unassembled WGS sequence"/>
</dbReference>
<dbReference type="InterPro" id="IPR002495">
    <property type="entry name" value="Glyco_trans_8"/>
</dbReference>
<protein>
    <submittedName>
        <fullName evidence="4">Glycosyltransferase family 8 protein</fullName>
    </submittedName>
</protein>
<dbReference type="CDD" id="cd04194">
    <property type="entry name" value="GT8_A4GalT_like"/>
    <property type="match status" value="1"/>
</dbReference>
<dbReference type="PANTHER" id="PTHR13778:SF47">
    <property type="entry name" value="LIPOPOLYSACCHARIDE 1,3-GALACTOSYLTRANSFERASE"/>
    <property type="match status" value="1"/>
</dbReference>
<evidence type="ECO:0000256" key="2">
    <source>
        <dbReference type="ARBA" id="ARBA00022679"/>
    </source>
</evidence>
<evidence type="ECO:0000256" key="1">
    <source>
        <dbReference type="ARBA" id="ARBA00022676"/>
    </source>
</evidence>
<dbReference type="InterPro" id="IPR029044">
    <property type="entry name" value="Nucleotide-diphossugar_trans"/>
</dbReference>
<keyword evidence="3" id="KW-0479">Metal-binding</keyword>
<dbReference type="Gene3D" id="3.90.550.10">
    <property type="entry name" value="Spore Coat Polysaccharide Biosynthesis Protein SpsA, Chain A"/>
    <property type="match status" value="1"/>
</dbReference>
<reference evidence="4" key="2">
    <citation type="journal article" date="2021" name="PeerJ">
        <title>Extensive microbial diversity within the chicken gut microbiome revealed by metagenomics and culture.</title>
        <authorList>
            <person name="Gilroy R."/>
            <person name="Ravi A."/>
            <person name="Getino M."/>
            <person name="Pursley I."/>
            <person name="Horton D.L."/>
            <person name="Alikhan N.F."/>
            <person name="Baker D."/>
            <person name="Gharbi K."/>
            <person name="Hall N."/>
            <person name="Watson M."/>
            <person name="Adriaenssens E.M."/>
            <person name="Foster-Nyarko E."/>
            <person name="Jarju S."/>
            <person name="Secka A."/>
            <person name="Antonio M."/>
            <person name="Oren A."/>
            <person name="Chaudhuri R.R."/>
            <person name="La Ragione R."/>
            <person name="Hildebrand F."/>
            <person name="Pallen M.J."/>
        </authorList>
    </citation>
    <scope>NUCLEOTIDE SEQUENCE</scope>
    <source>
        <strain evidence="4">CHK199-13235</strain>
    </source>
</reference>
<dbReference type="Pfam" id="PF01501">
    <property type="entry name" value="Glyco_transf_8"/>
    <property type="match status" value="1"/>
</dbReference>
<dbReference type="AlphaFoldDB" id="A0A9D1K188"/>
<evidence type="ECO:0000256" key="3">
    <source>
        <dbReference type="ARBA" id="ARBA00022723"/>
    </source>
</evidence>
<reference evidence="4" key="1">
    <citation type="submission" date="2020-10" db="EMBL/GenBank/DDBJ databases">
        <authorList>
            <person name="Gilroy R."/>
        </authorList>
    </citation>
    <scope>NUCLEOTIDE SEQUENCE</scope>
    <source>
        <strain evidence="4">CHK199-13235</strain>
    </source>
</reference>
<accession>A0A9D1K188</accession>
<dbReference type="GO" id="GO:0016757">
    <property type="term" value="F:glycosyltransferase activity"/>
    <property type="evidence" value="ECO:0007669"/>
    <property type="project" value="UniProtKB-KW"/>
</dbReference>
<sequence>MNILVTLDRGYLAPLKVMLFSLLAANPDSPIHLYILHSSLTEEDLAEIAALDDSGRFQATGIPVADSRLDAAPTTDRYPKEMYYRIFAAQYLPESLDRILYLDPDLIVNLPLDELYAVDLGNNLFAAATHVQETFRKLNELRLDIEDGGIYINSGVMLLNLPLLRREQDFDEVFSFIEAHKKHLFLPDQDILSALYAGRILELDPYRYNMTERLFALRINSDAWLNLEWVRKNSAIIHYCGRNKPWKPNYRGKLNLFYDHVLRDMGK</sequence>
<keyword evidence="1" id="KW-0328">Glycosyltransferase</keyword>
<dbReference type="PANTHER" id="PTHR13778">
    <property type="entry name" value="GLYCOSYLTRANSFERASE 8 DOMAIN-CONTAINING PROTEIN"/>
    <property type="match status" value="1"/>
</dbReference>
<evidence type="ECO:0000313" key="5">
    <source>
        <dbReference type="Proteomes" id="UP000824002"/>
    </source>
</evidence>
<dbReference type="SUPFAM" id="SSF53448">
    <property type="entry name" value="Nucleotide-diphospho-sugar transferases"/>
    <property type="match status" value="1"/>
</dbReference>
<dbReference type="InterPro" id="IPR050748">
    <property type="entry name" value="Glycosyltrans_8_dom-fam"/>
</dbReference>
<evidence type="ECO:0000313" key="4">
    <source>
        <dbReference type="EMBL" id="HIS77542.1"/>
    </source>
</evidence>
<organism evidence="4 5">
    <name type="scientific">Candidatus Merdivicinus excrementipullorum</name>
    <dbReference type="NCBI Taxonomy" id="2840867"/>
    <lineage>
        <taxon>Bacteria</taxon>
        <taxon>Bacillati</taxon>
        <taxon>Bacillota</taxon>
        <taxon>Clostridia</taxon>
        <taxon>Eubacteriales</taxon>
        <taxon>Oscillospiraceae</taxon>
        <taxon>Oscillospiraceae incertae sedis</taxon>
        <taxon>Candidatus Merdivicinus</taxon>
    </lineage>
</organism>
<dbReference type="EMBL" id="DVJP01000077">
    <property type="protein sequence ID" value="HIS77542.1"/>
    <property type="molecule type" value="Genomic_DNA"/>
</dbReference>
<dbReference type="GO" id="GO:0046872">
    <property type="term" value="F:metal ion binding"/>
    <property type="evidence" value="ECO:0007669"/>
    <property type="project" value="UniProtKB-KW"/>
</dbReference>
<proteinExistence type="predicted"/>
<name>A0A9D1K188_9FIRM</name>
<gene>
    <name evidence="4" type="ORF">IAB51_12155</name>
</gene>
<comment type="caution">
    <text evidence="4">The sequence shown here is derived from an EMBL/GenBank/DDBJ whole genome shotgun (WGS) entry which is preliminary data.</text>
</comment>
<keyword evidence="2" id="KW-0808">Transferase</keyword>